<dbReference type="InterPro" id="IPR049408">
    <property type="entry name" value="UVSSA_N_a-solenoid_rpt"/>
</dbReference>
<evidence type="ECO:0000313" key="13">
    <source>
        <dbReference type="Proteomes" id="UP000077051"/>
    </source>
</evidence>
<feature type="domain" description="UV-stimulated scaffold protein A C-terminal" evidence="11">
    <location>
        <begin position="448"/>
        <end position="552"/>
    </location>
</feature>
<dbReference type="GO" id="GO:0006283">
    <property type="term" value="P:transcription-coupled nucleotide-excision repair"/>
    <property type="evidence" value="ECO:0007669"/>
    <property type="project" value="TreeGrafter"/>
</dbReference>
<dbReference type="GO" id="GO:0009411">
    <property type="term" value="P:response to UV"/>
    <property type="evidence" value="ECO:0007669"/>
    <property type="project" value="InterPro"/>
</dbReference>
<comment type="subcellular location">
    <subcellularLocation>
        <location evidence="1">Chromosome</location>
    </subcellularLocation>
</comment>
<evidence type="ECO:0000256" key="3">
    <source>
        <dbReference type="ARBA" id="ARBA00022454"/>
    </source>
</evidence>
<gene>
    <name evidence="12" type="ORF">MUCCIDRAFT_79909</name>
</gene>
<keyword evidence="4" id="KW-0479">Metal-binding</keyword>
<dbReference type="AlphaFoldDB" id="A0A168MEJ7"/>
<evidence type="ECO:0000256" key="7">
    <source>
        <dbReference type="ARBA" id="ARBA00022833"/>
    </source>
</evidence>
<dbReference type="VEuPathDB" id="FungiDB:MUCCIDRAFT_79909"/>
<evidence type="ECO:0000256" key="6">
    <source>
        <dbReference type="ARBA" id="ARBA00022771"/>
    </source>
</evidence>
<evidence type="ECO:0000259" key="11">
    <source>
        <dbReference type="Pfam" id="PF09740"/>
    </source>
</evidence>
<evidence type="ECO:0000256" key="4">
    <source>
        <dbReference type="ARBA" id="ARBA00022723"/>
    </source>
</evidence>
<protein>
    <recommendedName>
        <fullName evidence="11">UV-stimulated scaffold protein A C-terminal domain-containing protein</fullName>
    </recommendedName>
</protein>
<dbReference type="Pfam" id="PF09740">
    <property type="entry name" value="DUF2043"/>
    <property type="match status" value="1"/>
</dbReference>
<keyword evidence="3" id="KW-0158">Chromosome</keyword>
<dbReference type="Pfam" id="PF20867">
    <property type="entry name" value="UVSSA_N"/>
    <property type="match status" value="1"/>
</dbReference>
<dbReference type="InterPro" id="IPR049431">
    <property type="entry name" value="UVSSA_C"/>
</dbReference>
<dbReference type="OrthoDB" id="5594015at2759"/>
<keyword evidence="5" id="KW-0227">DNA damage</keyword>
<dbReference type="GO" id="GO:0000993">
    <property type="term" value="F:RNA polymerase II complex binding"/>
    <property type="evidence" value="ECO:0007669"/>
    <property type="project" value="TreeGrafter"/>
</dbReference>
<evidence type="ECO:0000256" key="10">
    <source>
        <dbReference type="SAM" id="MobiDB-lite"/>
    </source>
</evidence>
<keyword evidence="8" id="KW-0175">Coiled coil</keyword>
<evidence type="ECO:0000313" key="12">
    <source>
        <dbReference type="EMBL" id="OAD04814.1"/>
    </source>
</evidence>
<organism evidence="12 13">
    <name type="scientific">Mucor lusitanicus CBS 277.49</name>
    <dbReference type="NCBI Taxonomy" id="747725"/>
    <lineage>
        <taxon>Eukaryota</taxon>
        <taxon>Fungi</taxon>
        <taxon>Fungi incertae sedis</taxon>
        <taxon>Mucoromycota</taxon>
        <taxon>Mucoromycotina</taxon>
        <taxon>Mucoromycetes</taxon>
        <taxon>Mucorales</taxon>
        <taxon>Mucorineae</taxon>
        <taxon>Mucoraceae</taxon>
        <taxon>Mucor</taxon>
    </lineage>
</organism>
<evidence type="ECO:0000256" key="2">
    <source>
        <dbReference type="ARBA" id="ARBA00009240"/>
    </source>
</evidence>
<dbReference type="PANTHER" id="PTHR28670">
    <property type="entry name" value="UV-STIMULATED SCAFFOLD PROTEIN A"/>
    <property type="match status" value="1"/>
</dbReference>
<dbReference type="GO" id="GO:0005694">
    <property type="term" value="C:chromosome"/>
    <property type="evidence" value="ECO:0007669"/>
    <property type="project" value="UniProtKB-SubCell"/>
</dbReference>
<dbReference type="GO" id="GO:0008270">
    <property type="term" value="F:zinc ion binding"/>
    <property type="evidence" value="ECO:0007669"/>
    <property type="project" value="UniProtKB-KW"/>
</dbReference>
<keyword evidence="9" id="KW-0234">DNA repair</keyword>
<sequence length="671" mass="77348">MEVDVRENIGRLIKDLTETGEWVLDAQKLKNLKSICKRSDTFVQVAFEFIMAQLRKKHAQIRYSCVQLTEQFFDRSKHFRDLLTEDFPLFTQLTVGIQDKKLPPPAPVATKLKEYAIALIKTWFTKYGDRYRQLGIAYDFLLDNGFLDRETGSLTTIRMNERSRSNTNARRKAIQFNRFEILKADMSDHLDLIKDNLTNMEGCFEILIPKNVFQDQDLDFDALLRGEATHHNSDPSTLESYKDSIVSHGLGSNRYQITIDMSEESLMDDVTETPDNKIVFDQLREAYTLLETKHMHQLNQWINTLVKMDLADKAEKEKWIKQVIHLKGEATEAIRKAKLLKIEPIHKQAKRIDTTHVEDQDDDEFGDELFEEINVDKINAEERDNTHTMNSSKLPPLQRLFPLSYDPAMMEDATYKGPPSSSLMQDATTNPKDKGKEKANPDKEDLYKRAPVVEWGEDLYYWDKTNVQFNTSGIEKSHRFMGTGEGTNEMPEHLLQELRKRPIYYKSEAAPKEIQACRYPLHHGGLCPRKDLVTCPFHGKIIPRDDLGRPLNPQDEASTTSSVDPNEEYTGQMTSSRKPDATVMNNLWEVLESDVMATGAGRKRGSTATNNSRKKQKQKSALIDVNKKPDTSYTRLNKQISTAKNKKLVQEAIEYEREMKSRNKEANNWHG</sequence>
<proteinExistence type="inferred from homology"/>
<dbReference type="STRING" id="747725.A0A168MEJ7"/>
<reference evidence="12 13" key="1">
    <citation type="submission" date="2015-06" db="EMBL/GenBank/DDBJ databases">
        <title>Expansion of signal transduction pathways in fungi by whole-genome duplication.</title>
        <authorList>
            <consortium name="DOE Joint Genome Institute"/>
            <person name="Corrochano L.M."/>
            <person name="Kuo A."/>
            <person name="Marcet-Houben M."/>
            <person name="Polaino S."/>
            <person name="Salamov A."/>
            <person name="Villalobos J.M."/>
            <person name="Alvarez M.I."/>
            <person name="Avalos J."/>
            <person name="Benito E.P."/>
            <person name="Benoit I."/>
            <person name="Burger G."/>
            <person name="Camino L.P."/>
            <person name="Canovas D."/>
            <person name="Cerda-Olmedo E."/>
            <person name="Cheng J.-F."/>
            <person name="Dominguez A."/>
            <person name="Elias M."/>
            <person name="Eslava A.P."/>
            <person name="Glaser F."/>
            <person name="Grimwood J."/>
            <person name="Gutierrez G."/>
            <person name="Heitman J."/>
            <person name="Henrissat B."/>
            <person name="Iturriaga E.A."/>
            <person name="Lang B.F."/>
            <person name="Lavin J.L."/>
            <person name="Lee S."/>
            <person name="Li W."/>
            <person name="Lindquist E."/>
            <person name="Lopez-Garcia S."/>
            <person name="Luque E.M."/>
            <person name="Marcos A.T."/>
            <person name="Martin J."/>
            <person name="Mccluskey K."/>
            <person name="Medina H.R."/>
            <person name="Miralles-Duran A."/>
            <person name="Miyazaki A."/>
            <person name="Munoz-Torres E."/>
            <person name="Oguiza J.A."/>
            <person name="Ohm R."/>
            <person name="Olmedo M."/>
            <person name="Orejas M."/>
            <person name="Ortiz-Castellanos L."/>
            <person name="Pisabarro A.G."/>
            <person name="Rodriguez-Romero J."/>
            <person name="Ruiz-Herrera J."/>
            <person name="Ruiz-Vazquez R."/>
            <person name="Sanz C."/>
            <person name="Schackwitz W."/>
            <person name="Schmutz J."/>
            <person name="Shahriari M."/>
            <person name="Shelest E."/>
            <person name="Silva-Franco F."/>
            <person name="Soanes D."/>
            <person name="Syed K."/>
            <person name="Tagua V.G."/>
            <person name="Talbot N.J."/>
            <person name="Thon M."/>
            <person name="De Vries R.P."/>
            <person name="Wiebenga A."/>
            <person name="Yadav J.S."/>
            <person name="Braun E.L."/>
            <person name="Baker S."/>
            <person name="Garre V."/>
            <person name="Horwitz B."/>
            <person name="Torres-Martinez S."/>
            <person name="Idnurm A."/>
            <person name="Herrera-Estrella A."/>
            <person name="Gabaldon T."/>
            <person name="Grigoriev I.V."/>
        </authorList>
    </citation>
    <scope>NUCLEOTIDE SEQUENCE [LARGE SCALE GENOMIC DNA]</scope>
    <source>
        <strain evidence="12 13">CBS 277.49</strain>
    </source>
</reference>
<comment type="similarity">
    <text evidence="2">Belongs to the UVSSA family.</text>
</comment>
<feature type="region of interest" description="Disordered" evidence="10">
    <location>
        <begin position="411"/>
        <end position="443"/>
    </location>
</feature>
<accession>A0A168MEJ7</accession>
<keyword evidence="6" id="KW-0863">Zinc-finger</keyword>
<evidence type="ECO:0000256" key="8">
    <source>
        <dbReference type="ARBA" id="ARBA00023054"/>
    </source>
</evidence>
<evidence type="ECO:0000256" key="9">
    <source>
        <dbReference type="ARBA" id="ARBA00023204"/>
    </source>
</evidence>
<keyword evidence="7" id="KW-0862">Zinc</keyword>
<feature type="compositionally biased region" description="Polar residues" evidence="10">
    <location>
        <begin position="419"/>
        <end position="430"/>
    </location>
</feature>
<feature type="compositionally biased region" description="Basic and acidic residues" evidence="10">
    <location>
        <begin position="431"/>
        <end position="443"/>
    </location>
</feature>
<evidence type="ECO:0000256" key="1">
    <source>
        <dbReference type="ARBA" id="ARBA00004286"/>
    </source>
</evidence>
<evidence type="ECO:0000256" key="5">
    <source>
        <dbReference type="ARBA" id="ARBA00022763"/>
    </source>
</evidence>
<feature type="compositionally biased region" description="Polar residues" evidence="10">
    <location>
        <begin position="555"/>
        <end position="576"/>
    </location>
</feature>
<dbReference type="InterPro" id="IPR018610">
    <property type="entry name" value="UVSSA"/>
</dbReference>
<feature type="region of interest" description="Disordered" evidence="10">
    <location>
        <begin position="598"/>
        <end position="630"/>
    </location>
</feature>
<keyword evidence="13" id="KW-1185">Reference proteome</keyword>
<dbReference type="Proteomes" id="UP000077051">
    <property type="component" value="Unassembled WGS sequence"/>
</dbReference>
<comment type="caution">
    <text evidence="12">The sequence shown here is derived from an EMBL/GenBank/DDBJ whole genome shotgun (WGS) entry which is preliminary data.</text>
</comment>
<feature type="region of interest" description="Disordered" evidence="10">
    <location>
        <begin position="543"/>
        <end position="580"/>
    </location>
</feature>
<dbReference type="EMBL" id="AMYB01000003">
    <property type="protein sequence ID" value="OAD04814.1"/>
    <property type="molecule type" value="Genomic_DNA"/>
</dbReference>
<dbReference type="PANTHER" id="PTHR28670:SF1">
    <property type="entry name" value="UV-STIMULATED SCAFFOLD PROTEIN A"/>
    <property type="match status" value="1"/>
</dbReference>
<name>A0A168MEJ7_MUCCL</name>